<evidence type="ECO:0000313" key="1">
    <source>
        <dbReference type="EMBL" id="CAB3385691.1"/>
    </source>
</evidence>
<name>A0A8S1DX47_9INSE</name>
<proteinExistence type="predicted"/>
<evidence type="ECO:0000313" key="2">
    <source>
        <dbReference type="Proteomes" id="UP000494165"/>
    </source>
</evidence>
<dbReference type="EMBL" id="CADEPI010000428">
    <property type="protein sequence ID" value="CAB3385691.1"/>
    <property type="molecule type" value="Genomic_DNA"/>
</dbReference>
<sequence>MEMLQGIRKFRSRCGFNCSTSSATNRTESKRLMNDLIYACIAASGAKSPLLSLSPEPAVLLFELTVRNATLAATFQIHPKSFSSNHKCCPDCLLRNFEREQIEIPFLFVIQNSLQ</sequence>
<keyword evidence="2" id="KW-1185">Reference proteome</keyword>
<gene>
    <name evidence="1" type="ORF">CLODIP_2_CD03845</name>
</gene>
<accession>A0A8S1DX47</accession>
<organism evidence="1 2">
    <name type="scientific">Cloeon dipterum</name>
    <dbReference type="NCBI Taxonomy" id="197152"/>
    <lineage>
        <taxon>Eukaryota</taxon>
        <taxon>Metazoa</taxon>
        <taxon>Ecdysozoa</taxon>
        <taxon>Arthropoda</taxon>
        <taxon>Hexapoda</taxon>
        <taxon>Insecta</taxon>
        <taxon>Pterygota</taxon>
        <taxon>Palaeoptera</taxon>
        <taxon>Ephemeroptera</taxon>
        <taxon>Pisciforma</taxon>
        <taxon>Baetidae</taxon>
        <taxon>Cloeon</taxon>
    </lineage>
</organism>
<comment type="caution">
    <text evidence="1">The sequence shown here is derived from an EMBL/GenBank/DDBJ whole genome shotgun (WGS) entry which is preliminary data.</text>
</comment>
<protein>
    <submittedName>
        <fullName evidence="1">Uncharacterized protein</fullName>
    </submittedName>
</protein>
<reference evidence="1 2" key="1">
    <citation type="submission" date="2020-04" db="EMBL/GenBank/DDBJ databases">
        <authorList>
            <person name="Alioto T."/>
            <person name="Alioto T."/>
            <person name="Gomez Garrido J."/>
        </authorList>
    </citation>
    <scope>NUCLEOTIDE SEQUENCE [LARGE SCALE GENOMIC DNA]</scope>
</reference>
<feature type="non-terminal residue" evidence="1">
    <location>
        <position position="1"/>
    </location>
</feature>
<dbReference type="Proteomes" id="UP000494165">
    <property type="component" value="Unassembled WGS sequence"/>
</dbReference>
<dbReference type="AlphaFoldDB" id="A0A8S1DX47"/>